<gene>
    <name evidence="3" type="ORF">ACFSW5_20630</name>
</gene>
<feature type="domain" description="Peptidase M1 membrane alanine aminopeptidase" evidence="2">
    <location>
        <begin position="348"/>
        <end position="536"/>
    </location>
</feature>
<evidence type="ECO:0000256" key="1">
    <source>
        <dbReference type="SAM" id="MobiDB-lite"/>
    </source>
</evidence>
<dbReference type="SUPFAM" id="SSF55486">
    <property type="entry name" value="Metalloproteases ('zincins'), catalytic domain"/>
    <property type="match status" value="1"/>
</dbReference>
<dbReference type="InterPro" id="IPR014782">
    <property type="entry name" value="Peptidase_M1_dom"/>
</dbReference>
<dbReference type="CDD" id="cd09604">
    <property type="entry name" value="M1_APN_like"/>
    <property type="match status" value="1"/>
</dbReference>
<accession>A0ABW5R1I7</accession>
<keyword evidence="3" id="KW-0645">Protease</keyword>
<dbReference type="RefSeq" id="WP_379277314.1">
    <property type="nucleotide sequence ID" value="NZ_JBHUGT010000043.1"/>
</dbReference>
<feature type="compositionally biased region" description="Low complexity" evidence="1">
    <location>
        <begin position="47"/>
        <end position="61"/>
    </location>
</feature>
<dbReference type="PANTHER" id="PTHR45726:SF3">
    <property type="entry name" value="LEUKOTRIENE A-4 HYDROLASE"/>
    <property type="match status" value="1"/>
</dbReference>
<dbReference type="Pfam" id="PF01433">
    <property type="entry name" value="Peptidase_M1"/>
    <property type="match status" value="1"/>
</dbReference>
<comment type="caution">
    <text evidence="3">The sequence shown here is derived from an EMBL/GenBank/DDBJ whole genome shotgun (WGS) entry which is preliminary data.</text>
</comment>
<dbReference type="Gene3D" id="1.10.390.10">
    <property type="entry name" value="Neutral Protease Domain 2"/>
    <property type="match status" value="1"/>
</dbReference>
<keyword evidence="3" id="KW-0378">Hydrolase</keyword>
<protein>
    <submittedName>
        <fullName evidence="3">M1 family metallopeptidase</fullName>
        <ecNumber evidence="3">3.4.11.-</ecNumber>
    </submittedName>
</protein>
<evidence type="ECO:0000259" key="2">
    <source>
        <dbReference type="Pfam" id="PF01433"/>
    </source>
</evidence>
<reference evidence="4" key="1">
    <citation type="journal article" date="2019" name="Int. J. Syst. Evol. Microbiol.">
        <title>The Global Catalogue of Microorganisms (GCM) 10K type strain sequencing project: providing services to taxonomists for standard genome sequencing and annotation.</title>
        <authorList>
            <consortium name="The Broad Institute Genomics Platform"/>
            <consortium name="The Broad Institute Genome Sequencing Center for Infectious Disease"/>
            <person name="Wu L."/>
            <person name="Ma J."/>
        </authorList>
    </citation>
    <scope>NUCLEOTIDE SEQUENCE [LARGE SCALE GENOMIC DNA]</scope>
    <source>
        <strain evidence="4">TISTR 1827</strain>
    </source>
</reference>
<dbReference type="EC" id="3.4.11.-" evidence="3"/>
<dbReference type="EMBL" id="JBHUMY010000031">
    <property type="protein sequence ID" value="MFD2662668.1"/>
    <property type="molecule type" value="Genomic_DNA"/>
</dbReference>
<sequence>MTPRLIKRIAFITVSAVLLVLSVRQGFGEAWQSQYTYAFSPDASGTAEPAAASEPAKPNAPAEKEPIMQPQPQPVALSKRVSEYHINVNLEEGNLLQGQQSVTWTNPGRRTVSEMYFHLYPNAFLSDKTTFMRESGGRLREDKATADSYGYMKLTSLTTEQGESLLPRLHFVRPDDGNENDYTLAKLRLPEPVAPGASVTLQMNFEVKLPEVFARMGYSGQFVMAGQWFPKIAAYETSGTRGRTSEGWNVHQYHGNSEFYSDFGIYSVRIGVPESYKVAATGFQTKASETKDGRKYYQFYADDVHDFAWAASPDFVYYEESLSTPHIPGVRIKLYMDPAHAKLQDRYMHAAKSSLTKYAQWYGEYPYTTLSVVVPPAGAGGAGGMEYPTLVTALAADKASPGYELERTVVHEIGHQYWYGMVASNEFEEAWLDEGFTSYAEDKVMETVYGLIPNLPLEASYITDPEPLKQVSWSYRSSDQYAENVYLRAKLVLLGIEKIAGERGMQKILRTYFQKYKFKHPSTGDFQRVVEQVTKDSWNPYFSSYVYGRRMADYSVESIKVRPVEQDGKKMYESSVLVRNNGGIGRAVPIVLQFKDGTTMPKIWDGEDTHVQYDVVSESPLAWAVVDPNHTNVLDNKHINNFMLAEVADPARIRWSLGAVKLIESIIRAFSW</sequence>
<organism evidence="3 4">
    <name type="scientific">Paenibacillus thailandensis</name>
    <dbReference type="NCBI Taxonomy" id="393250"/>
    <lineage>
        <taxon>Bacteria</taxon>
        <taxon>Bacillati</taxon>
        <taxon>Bacillota</taxon>
        <taxon>Bacilli</taxon>
        <taxon>Bacillales</taxon>
        <taxon>Paenibacillaceae</taxon>
        <taxon>Paenibacillus</taxon>
    </lineage>
</organism>
<keyword evidence="3" id="KW-0031">Aminopeptidase</keyword>
<evidence type="ECO:0000313" key="3">
    <source>
        <dbReference type="EMBL" id="MFD2662668.1"/>
    </source>
</evidence>
<dbReference type="Proteomes" id="UP001597493">
    <property type="component" value="Unassembled WGS sequence"/>
</dbReference>
<dbReference type="PANTHER" id="PTHR45726">
    <property type="entry name" value="LEUKOTRIENE A-4 HYDROLASE"/>
    <property type="match status" value="1"/>
</dbReference>
<feature type="region of interest" description="Disordered" evidence="1">
    <location>
        <begin position="44"/>
        <end position="70"/>
    </location>
</feature>
<evidence type="ECO:0000313" key="4">
    <source>
        <dbReference type="Proteomes" id="UP001597493"/>
    </source>
</evidence>
<dbReference type="InterPro" id="IPR027268">
    <property type="entry name" value="Peptidase_M4/M1_CTD_sf"/>
</dbReference>
<dbReference type="GO" id="GO:0004177">
    <property type="term" value="F:aminopeptidase activity"/>
    <property type="evidence" value="ECO:0007669"/>
    <property type="project" value="UniProtKB-KW"/>
</dbReference>
<keyword evidence="4" id="KW-1185">Reference proteome</keyword>
<name>A0ABW5R1I7_9BACL</name>
<dbReference type="InterPro" id="IPR034015">
    <property type="entry name" value="M1_LTA4H"/>
</dbReference>
<proteinExistence type="predicted"/>